<proteinExistence type="predicted"/>
<reference evidence="1" key="1">
    <citation type="journal article" date="2015" name="Nature">
        <title>Complex archaea that bridge the gap between prokaryotes and eukaryotes.</title>
        <authorList>
            <person name="Spang A."/>
            <person name="Saw J.H."/>
            <person name="Jorgensen S.L."/>
            <person name="Zaremba-Niedzwiedzka K."/>
            <person name="Martijn J."/>
            <person name="Lind A.E."/>
            <person name="van Eijk R."/>
            <person name="Schleper C."/>
            <person name="Guy L."/>
            <person name="Ettema T.J."/>
        </authorList>
    </citation>
    <scope>NUCLEOTIDE SEQUENCE</scope>
</reference>
<comment type="caution">
    <text evidence="1">The sequence shown here is derived from an EMBL/GenBank/DDBJ whole genome shotgun (WGS) entry which is preliminary data.</text>
</comment>
<organism evidence="1">
    <name type="scientific">marine sediment metagenome</name>
    <dbReference type="NCBI Taxonomy" id="412755"/>
    <lineage>
        <taxon>unclassified sequences</taxon>
        <taxon>metagenomes</taxon>
        <taxon>ecological metagenomes</taxon>
    </lineage>
</organism>
<dbReference type="AlphaFoldDB" id="A0A0F9S974"/>
<sequence>MVTRDTTAGYEQSSESGRERMLKIPWSRQTDVTPTLHDPVQQTGLLPGAQMTGTSITQNAVYETSIVNVAAGAVYRHNVRTVLTYNGGNAEATWGAINIGDPVYYDLTADANHGVKLSTSPLQGDAATANARFGTIETMQSEDEDDFPKAAGASGNTHLCAVAQAGIVES</sequence>
<dbReference type="EMBL" id="LAZR01000585">
    <property type="protein sequence ID" value="KKN63599.1"/>
    <property type="molecule type" value="Genomic_DNA"/>
</dbReference>
<gene>
    <name evidence="1" type="ORF">LCGC14_0500480</name>
</gene>
<name>A0A0F9S974_9ZZZZ</name>
<protein>
    <submittedName>
        <fullName evidence="1">Uncharacterized protein</fullName>
    </submittedName>
</protein>
<evidence type="ECO:0000313" key="1">
    <source>
        <dbReference type="EMBL" id="KKN63599.1"/>
    </source>
</evidence>
<accession>A0A0F9S974</accession>